<feature type="transmembrane region" description="Helical" evidence="1">
    <location>
        <begin position="100"/>
        <end position="128"/>
    </location>
</feature>
<feature type="transmembrane region" description="Helical" evidence="1">
    <location>
        <begin position="140"/>
        <end position="165"/>
    </location>
</feature>
<accession>A0AAW6DKA1</accession>
<feature type="transmembrane region" description="Helical" evidence="1">
    <location>
        <begin position="306"/>
        <end position="323"/>
    </location>
</feature>
<feature type="transmembrane region" description="Helical" evidence="1">
    <location>
        <begin position="251"/>
        <end position="268"/>
    </location>
</feature>
<keyword evidence="1" id="KW-1133">Transmembrane helix</keyword>
<keyword evidence="1" id="KW-0472">Membrane</keyword>
<dbReference type="InterPro" id="IPR049458">
    <property type="entry name" value="EpsG-like"/>
</dbReference>
<dbReference type="Pfam" id="PF14897">
    <property type="entry name" value="EpsG"/>
    <property type="match status" value="1"/>
</dbReference>
<reference evidence="2" key="1">
    <citation type="submission" date="2023-01" db="EMBL/GenBank/DDBJ databases">
        <title>Human gut microbiome strain richness.</title>
        <authorList>
            <person name="Chen-Liaw A."/>
        </authorList>
    </citation>
    <scope>NUCLEOTIDE SEQUENCE</scope>
    <source>
        <strain evidence="2">RTP21484st1_H11_RTP21484_190118</strain>
    </source>
</reference>
<protein>
    <submittedName>
        <fullName evidence="2">EpsG family protein</fullName>
    </submittedName>
</protein>
<feature type="transmembrane region" description="Helical" evidence="1">
    <location>
        <begin position="280"/>
        <end position="300"/>
    </location>
</feature>
<comment type="caution">
    <text evidence="2">The sequence shown here is derived from an EMBL/GenBank/DDBJ whole genome shotgun (WGS) entry which is preliminary data.</text>
</comment>
<evidence type="ECO:0000256" key="1">
    <source>
        <dbReference type="SAM" id="Phobius"/>
    </source>
</evidence>
<name>A0AAW6DKA1_MEDGN</name>
<feature type="transmembrane region" description="Helical" evidence="1">
    <location>
        <begin position="6"/>
        <end position="26"/>
    </location>
</feature>
<feature type="transmembrane region" description="Helical" evidence="1">
    <location>
        <begin position="330"/>
        <end position="354"/>
    </location>
</feature>
<sequence length="361" mass="41647">MTAYIVFLLIIIIEWMLFFPKAKVTFGKTIAYKQKKKYLVLVCIEMICFAGFRAINLGADTTVYMDALRYYSCLSHDNILKAELVWPFDFEAGYFMLTKLAAWLSFGETTFLFLIAILIYVPVCWFILQYSENPLLSILTYFTFLFGYSIGIFRQMIAISIVLLGTKYIWERKLIKYLIAVGIAMTFHTTAIIVLPLYWICRMKLEDKLKWIFAGEAICFFFARALILLAVRLVPMYSGYISGIYDVQGGSYTMLILLNIVMIAGFILERKEENRENPTLRMSVNAIVIAVFLQIVGYSMGIFGRIVPYYSVYMVILIPLLLNRCFRKNIIFVHVMGVVILVALFCFFTVGSGIDPYQFVF</sequence>
<dbReference type="RefSeq" id="WP_272107977.1">
    <property type="nucleotide sequence ID" value="NZ_JAQMLA010000039.1"/>
</dbReference>
<dbReference type="Proteomes" id="UP001212160">
    <property type="component" value="Unassembled WGS sequence"/>
</dbReference>
<feature type="transmembrane region" description="Helical" evidence="1">
    <location>
        <begin position="38"/>
        <end position="55"/>
    </location>
</feature>
<dbReference type="AlphaFoldDB" id="A0AAW6DKA1"/>
<dbReference type="EMBL" id="JAQMLA010000039">
    <property type="protein sequence ID" value="MDB8687492.1"/>
    <property type="molecule type" value="Genomic_DNA"/>
</dbReference>
<feature type="transmembrane region" description="Helical" evidence="1">
    <location>
        <begin position="177"/>
        <end position="199"/>
    </location>
</feature>
<keyword evidence="1" id="KW-0812">Transmembrane</keyword>
<organism evidence="2 3">
    <name type="scientific">Mediterraneibacter gnavus</name>
    <name type="common">Ruminococcus gnavus</name>
    <dbReference type="NCBI Taxonomy" id="33038"/>
    <lineage>
        <taxon>Bacteria</taxon>
        <taxon>Bacillati</taxon>
        <taxon>Bacillota</taxon>
        <taxon>Clostridia</taxon>
        <taxon>Lachnospirales</taxon>
        <taxon>Lachnospiraceae</taxon>
        <taxon>Mediterraneibacter</taxon>
    </lineage>
</organism>
<evidence type="ECO:0000313" key="2">
    <source>
        <dbReference type="EMBL" id="MDB8687492.1"/>
    </source>
</evidence>
<gene>
    <name evidence="2" type="ORF">PNW85_12555</name>
</gene>
<feature type="transmembrane region" description="Helical" evidence="1">
    <location>
        <begin position="211"/>
        <end position="231"/>
    </location>
</feature>
<proteinExistence type="predicted"/>
<evidence type="ECO:0000313" key="3">
    <source>
        <dbReference type="Proteomes" id="UP001212160"/>
    </source>
</evidence>